<name>A0ABR0NIR3_GOSAR</name>
<reference evidence="1 2" key="1">
    <citation type="submission" date="2023-03" db="EMBL/GenBank/DDBJ databases">
        <title>WGS of Gossypium arboreum.</title>
        <authorList>
            <person name="Yu D."/>
        </authorList>
    </citation>
    <scope>NUCLEOTIDE SEQUENCE [LARGE SCALE GENOMIC DNA]</scope>
    <source>
        <tissue evidence="1">Leaf</tissue>
    </source>
</reference>
<proteinExistence type="predicted"/>
<sequence length="151" mass="17029">MTSDPDFTYPLGAVMNFWTSLCKVKLLPKMKFFLWKCGWKALTIRSLISQGPLRGFLQQILTSADEFTTHSLVVKKLHIPEFISVAWKPPPQGWAKLNMDGSFVGNLGKAGVDAIIHDYHGSWLISSFWHIPRALSVEAELWAMRDGLILA</sequence>
<organism evidence="1 2">
    <name type="scientific">Gossypium arboreum</name>
    <name type="common">Tree cotton</name>
    <name type="synonym">Gossypium nanking</name>
    <dbReference type="NCBI Taxonomy" id="29729"/>
    <lineage>
        <taxon>Eukaryota</taxon>
        <taxon>Viridiplantae</taxon>
        <taxon>Streptophyta</taxon>
        <taxon>Embryophyta</taxon>
        <taxon>Tracheophyta</taxon>
        <taxon>Spermatophyta</taxon>
        <taxon>Magnoliopsida</taxon>
        <taxon>eudicotyledons</taxon>
        <taxon>Gunneridae</taxon>
        <taxon>Pentapetalae</taxon>
        <taxon>rosids</taxon>
        <taxon>malvids</taxon>
        <taxon>Malvales</taxon>
        <taxon>Malvaceae</taxon>
        <taxon>Malvoideae</taxon>
        <taxon>Gossypium</taxon>
    </lineage>
</organism>
<keyword evidence="2" id="KW-1185">Reference proteome</keyword>
<dbReference type="CDD" id="cd06222">
    <property type="entry name" value="RNase_H_like"/>
    <property type="match status" value="1"/>
</dbReference>
<dbReference type="Proteomes" id="UP001358586">
    <property type="component" value="Chromosome 10"/>
</dbReference>
<evidence type="ECO:0000313" key="2">
    <source>
        <dbReference type="Proteomes" id="UP001358586"/>
    </source>
</evidence>
<dbReference type="InterPro" id="IPR053151">
    <property type="entry name" value="RNase_H-like"/>
</dbReference>
<gene>
    <name evidence="1" type="ORF">PVK06_035955</name>
</gene>
<dbReference type="PANTHER" id="PTHR47723">
    <property type="entry name" value="OS05G0353850 PROTEIN"/>
    <property type="match status" value="1"/>
</dbReference>
<comment type="caution">
    <text evidence="1">The sequence shown here is derived from an EMBL/GenBank/DDBJ whole genome shotgun (WGS) entry which is preliminary data.</text>
</comment>
<evidence type="ECO:0000313" key="1">
    <source>
        <dbReference type="EMBL" id="KAK5794714.1"/>
    </source>
</evidence>
<dbReference type="InterPro" id="IPR044730">
    <property type="entry name" value="RNase_H-like_dom_plant"/>
</dbReference>
<protein>
    <submittedName>
        <fullName evidence="1">Uncharacterized protein</fullName>
    </submittedName>
</protein>
<dbReference type="PANTHER" id="PTHR47723:SF19">
    <property type="entry name" value="POLYNUCLEOTIDYL TRANSFERASE, RIBONUCLEASE H-LIKE SUPERFAMILY PROTEIN"/>
    <property type="match status" value="1"/>
</dbReference>
<dbReference type="EMBL" id="JARKNE010000010">
    <property type="protein sequence ID" value="KAK5794714.1"/>
    <property type="molecule type" value="Genomic_DNA"/>
</dbReference>
<accession>A0ABR0NIR3</accession>